<dbReference type="PANTHER" id="PTHR22893">
    <property type="entry name" value="NADH OXIDOREDUCTASE-RELATED"/>
    <property type="match status" value="1"/>
</dbReference>
<dbReference type="Proteomes" id="UP000217343">
    <property type="component" value="Chromosome"/>
</dbReference>
<dbReference type="KEGG" id="mmas:MYMAC_005323"/>
<dbReference type="InterPro" id="IPR013785">
    <property type="entry name" value="Aldolase_TIM"/>
</dbReference>
<gene>
    <name evidence="5" type="ORF">MYMAC_005323</name>
</gene>
<dbReference type="AlphaFoldDB" id="A0A250K0M7"/>
<dbReference type="OrthoDB" id="9784632at2"/>
<dbReference type="EMBL" id="CP022203">
    <property type="protein sequence ID" value="ATB49669.1"/>
    <property type="molecule type" value="Genomic_DNA"/>
</dbReference>
<accession>A0A250K0M7</accession>
<dbReference type="FunFam" id="3.20.20.70:FF:000059">
    <property type="entry name" value="N-ethylmaleimide reductase, FMN-linked"/>
    <property type="match status" value="1"/>
</dbReference>
<feature type="domain" description="NADH:flavin oxidoreductase/NADH oxidase N-terminal" evidence="4">
    <location>
        <begin position="3"/>
        <end position="326"/>
    </location>
</feature>
<sequence length="350" mass="37648">MALFSSYRLGNLALSNRVVMAPMTRSRAVGGVPNDLMREYYTQRATAGLIITEGIAPSPNALGYARIPGLFSAEQVEGWRGITRSVHAAGGRMVAQFMHVGRIAHPLNLPEGARILAPSAVRPEGQMYTDAGGMQPYPVPEAMDDADLRATREEFVQAARNAMEAGFDAIELHGANGYLLEQFLHPHTNRRTDAYGGSVENRARFVAEVARASADAIGAERVGIRLSPFNTFNDLPVHDAVEAQYRALAQSLKGLLYVHLVLNPHEGFAATARAIREGFGGPLILNGGFTHESAQAAVDAGQADLVSFGRPFISNPDLVARMQTGADLAAPQFQSFYTPGPQGYVDYPAL</sequence>
<evidence type="ECO:0000256" key="3">
    <source>
        <dbReference type="ARBA" id="ARBA00023002"/>
    </source>
</evidence>
<keyword evidence="3" id="KW-0560">Oxidoreductase</keyword>
<proteinExistence type="inferred from homology"/>
<comment type="similarity">
    <text evidence="2">Belongs to the NADH:flavin oxidoreductase/NADH oxidase family.</text>
</comment>
<keyword evidence="6" id="KW-1185">Reference proteome</keyword>
<dbReference type="GO" id="GO:0010181">
    <property type="term" value="F:FMN binding"/>
    <property type="evidence" value="ECO:0007669"/>
    <property type="project" value="InterPro"/>
</dbReference>
<dbReference type="CDD" id="cd02933">
    <property type="entry name" value="OYE_like_FMN"/>
    <property type="match status" value="1"/>
</dbReference>
<evidence type="ECO:0000313" key="5">
    <source>
        <dbReference type="EMBL" id="ATB49669.1"/>
    </source>
</evidence>
<evidence type="ECO:0000256" key="1">
    <source>
        <dbReference type="ARBA" id="ARBA00001917"/>
    </source>
</evidence>
<dbReference type="Pfam" id="PF00724">
    <property type="entry name" value="Oxidored_FMN"/>
    <property type="match status" value="1"/>
</dbReference>
<reference evidence="5 6" key="1">
    <citation type="submission" date="2017-06" db="EMBL/GenBank/DDBJ databases">
        <title>Sequencing and comparative analysis of myxobacterial genomes.</title>
        <authorList>
            <person name="Rupp O."/>
            <person name="Goesmann A."/>
            <person name="Sogaard-Andersen L."/>
        </authorList>
    </citation>
    <scope>NUCLEOTIDE SEQUENCE [LARGE SCALE GENOMIC DNA]</scope>
    <source>
        <strain evidence="5 6">DSM 14697</strain>
    </source>
</reference>
<dbReference type="GO" id="GO:0016628">
    <property type="term" value="F:oxidoreductase activity, acting on the CH-CH group of donors, NAD or NADP as acceptor"/>
    <property type="evidence" value="ECO:0007669"/>
    <property type="project" value="UniProtKB-ARBA"/>
</dbReference>
<comment type="cofactor">
    <cofactor evidence="1">
        <name>FMN</name>
        <dbReference type="ChEBI" id="CHEBI:58210"/>
    </cofactor>
</comment>
<evidence type="ECO:0000259" key="4">
    <source>
        <dbReference type="Pfam" id="PF00724"/>
    </source>
</evidence>
<dbReference type="SUPFAM" id="SSF51395">
    <property type="entry name" value="FMN-linked oxidoreductases"/>
    <property type="match status" value="1"/>
</dbReference>
<dbReference type="Gene3D" id="3.20.20.70">
    <property type="entry name" value="Aldolase class I"/>
    <property type="match status" value="1"/>
</dbReference>
<organism evidence="5 6">
    <name type="scientific">Corallococcus macrosporus DSM 14697</name>
    <dbReference type="NCBI Taxonomy" id="1189310"/>
    <lineage>
        <taxon>Bacteria</taxon>
        <taxon>Pseudomonadati</taxon>
        <taxon>Myxococcota</taxon>
        <taxon>Myxococcia</taxon>
        <taxon>Myxococcales</taxon>
        <taxon>Cystobacterineae</taxon>
        <taxon>Myxococcaceae</taxon>
        <taxon>Corallococcus</taxon>
    </lineage>
</organism>
<evidence type="ECO:0000256" key="2">
    <source>
        <dbReference type="ARBA" id="ARBA00005979"/>
    </source>
</evidence>
<dbReference type="InterPro" id="IPR001155">
    <property type="entry name" value="OxRdtase_FMN_N"/>
</dbReference>
<name>A0A250K0M7_9BACT</name>
<protein>
    <submittedName>
        <fullName evidence="5">Alkene reductase</fullName>
    </submittedName>
</protein>
<evidence type="ECO:0000313" key="6">
    <source>
        <dbReference type="Proteomes" id="UP000217343"/>
    </source>
</evidence>
<dbReference type="RefSeq" id="WP_095960147.1">
    <property type="nucleotide sequence ID" value="NZ_CP022203.1"/>
</dbReference>
<dbReference type="GO" id="GO:0005829">
    <property type="term" value="C:cytosol"/>
    <property type="evidence" value="ECO:0007669"/>
    <property type="project" value="UniProtKB-ARBA"/>
</dbReference>
<dbReference type="PANTHER" id="PTHR22893:SF91">
    <property type="entry name" value="NADPH DEHYDROGENASE 2-RELATED"/>
    <property type="match status" value="1"/>
</dbReference>
<dbReference type="InterPro" id="IPR045247">
    <property type="entry name" value="Oye-like"/>
</dbReference>